<gene>
    <name evidence="2" type="ORF">EQG61_06425</name>
</gene>
<evidence type="ECO:0008006" key="4">
    <source>
        <dbReference type="Google" id="ProtNLM"/>
    </source>
</evidence>
<evidence type="ECO:0000256" key="1">
    <source>
        <dbReference type="SAM" id="SignalP"/>
    </source>
</evidence>
<dbReference type="OrthoDB" id="673145at2"/>
<dbReference type="Proteomes" id="UP000289857">
    <property type="component" value="Unassembled WGS sequence"/>
</dbReference>
<reference evidence="3" key="1">
    <citation type="submission" date="2019-01" db="EMBL/GenBank/DDBJ databases">
        <title>Cytophagaceae bacterium strain CAR-16.</title>
        <authorList>
            <person name="Chen W.-M."/>
        </authorList>
    </citation>
    <scope>NUCLEOTIDE SEQUENCE [LARGE SCALE GENOMIC DNA]</scope>
    <source>
        <strain evidence="3">WWJ-16</strain>
    </source>
</reference>
<accession>A0A4Q1K9T6</accession>
<evidence type="ECO:0000313" key="2">
    <source>
        <dbReference type="EMBL" id="RXR22862.1"/>
    </source>
</evidence>
<proteinExistence type="predicted"/>
<comment type="caution">
    <text evidence="2">The sequence shown here is derived from an EMBL/GenBank/DDBJ whole genome shotgun (WGS) entry which is preliminary data.</text>
</comment>
<feature type="signal peptide" evidence="1">
    <location>
        <begin position="1"/>
        <end position="21"/>
    </location>
</feature>
<keyword evidence="1" id="KW-0732">Signal</keyword>
<evidence type="ECO:0000313" key="3">
    <source>
        <dbReference type="Proteomes" id="UP000289857"/>
    </source>
</evidence>
<dbReference type="RefSeq" id="WP_129461092.1">
    <property type="nucleotide sequence ID" value="NZ_SBKN01000003.1"/>
</dbReference>
<sequence>MKKAIPFIFIFCLVFAYNCQAQLKTPTNEVTLFSFQTASGKIVTINKAKDDSFLVYRFGDVKKIDFEFPQQKDSTSFKKFTYSNWIRGSGNTKSALDLKYLTFENEGYKYIVYAIYFEEDNSHSIGVRVMNLATQEITDIKGKRNTQKGSLDAFRDEDRINQSNAAYD</sequence>
<feature type="chain" id="PRO_5020199380" description="Lipoprotein" evidence="1">
    <location>
        <begin position="22"/>
        <end position="168"/>
    </location>
</feature>
<keyword evidence="3" id="KW-1185">Reference proteome</keyword>
<protein>
    <recommendedName>
        <fullName evidence="4">Lipoprotein</fullName>
    </recommendedName>
</protein>
<dbReference type="AlphaFoldDB" id="A0A4Q1K9T6"/>
<name>A0A4Q1K9T6_9FLAO</name>
<organism evidence="2 3">
    <name type="scientific">Flavobacterium stagni</name>
    <dbReference type="NCBI Taxonomy" id="2506421"/>
    <lineage>
        <taxon>Bacteria</taxon>
        <taxon>Pseudomonadati</taxon>
        <taxon>Bacteroidota</taxon>
        <taxon>Flavobacteriia</taxon>
        <taxon>Flavobacteriales</taxon>
        <taxon>Flavobacteriaceae</taxon>
        <taxon>Flavobacterium</taxon>
    </lineage>
</organism>
<dbReference type="EMBL" id="SBKN01000003">
    <property type="protein sequence ID" value="RXR22862.1"/>
    <property type="molecule type" value="Genomic_DNA"/>
</dbReference>